<dbReference type="EMBL" id="CP087781">
    <property type="protein sequence ID" value="UZA51913.1"/>
    <property type="molecule type" value="Genomic_DNA"/>
</dbReference>
<evidence type="ECO:0000313" key="6">
    <source>
        <dbReference type="Proteomes" id="UP001163632"/>
    </source>
</evidence>
<accession>A0A1S9ZZM1</accession>
<sequence>MNLNPNININAGRLYTALQDNSVFVKNKTDDDIIKVALELDYSTFVQLQELLSDLSPKKPTKPKTLYDVCMEYKAIGDMDFDIPEFKDLPPDFSELETLFDD</sequence>
<dbReference type="GeneID" id="77187479"/>
<dbReference type="KEGG" id="mboi:DQF64_01290"/>
<organism evidence="1 4">
    <name type="scientific">Moraxella bovis</name>
    <dbReference type="NCBI Taxonomy" id="476"/>
    <lineage>
        <taxon>Bacteria</taxon>
        <taxon>Pseudomonadati</taxon>
        <taxon>Pseudomonadota</taxon>
        <taxon>Gammaproteobacteria</taxon>
        <taxon>Moraxellales</taxon>
        <taxon>Moraxellaceae</taxon>
        <taxon>Moraxella</taxon>
    </lineage>
</organism>
<dbReference type="STRING" id="476.B0182_08625"/>
<evidence type="ECO:0000313" key="5">
    <source>
        <dbReference type="Proteomes" id="UP001163283"/>
    </source>
</evidence>
<keyword evidence="6" id="KW-1185">Reference proteome</keyword>
<evidence type="ECO:0000313" key="3">
    <source>
        <dbReference type="EMBL" id="UZA51913.1"/>
    </source>
</evidence>
<dbReference type="Proteomes" id="UP000254133">
    <property type="component" value="Unassembled WGS sequence"/>
</dbReference>
<dbReference type="EMBL" id="UGPZ01000002">
    <property type="protein sequence ID" value="STY90925.1"/>
    <property type="molecule type" value="Genomic_DNA"/>
</dbReference>
<reference evidence="2 5" key="2">
    <citation type="journal article" date="2022" name="BMC Microbiol.">
        <title>Whole genome sequencing of Moraxella bovis strains from North America reveals two genotypes with different genetic determinants.</title>
        <authorList>
            <person name="Wynn E.L."/>
            <person name="Hille M.M."/>
            <person name="Loy J.D."/>
            <person name="Schuller G."/>
            <person name="Kuhn K.L."/>
            <person name="Dickey A.M."/>
            <person name="Bono J.L."/>
            <person name="Clawson M.L."/>
        </authorList>
    </citation>
    <scope>NUCLEOTIDE SEQUENCE</scope>
    <source>
        <strain evidence="2">SAM102599</strain>
        <strain evidence="3 5">SAM57978</strain>
    </source>
</reference>
<proteinExistence type="predicted"/>
<name>A0A1S9ZZM1_MORBO</name>
<protein>
    <submittedName>
        <fullName evidence="1">Uncharacterized protein</fullName>
    </submittedName>
</protein>
<reference evidence="1 4" key="1">
    <citation type="submission" date="2018-06" db="EMBL/GenBank/DDBJ databases">
        <authorList>
            <consortium name="Pathogen Informatics"/>
            <person name="Doyle S."/>
        </authorList>
    </citation>
    <scope>NUCLEOTIDE SEQUENCE [LARGE SCALE GENOMIC DNA]</scope>
    <source>
        <strain evidence="1 4">NCTC9426</strain>
    </source>
</reference>
<dbReference type="Proteomes" id="UP001163632">
    <property type="component" value="Chromosome"/>
</dbReference>
<dbReference type="RefSeq" id="WP_078274528.1">
    <property type="nucleotide sequence ID" value="NZ_CP030241.1"/>
</dbReference>
<dbReference type="AlphaFoldDB" id="A0A1S9ZZM1"/>
<gene>
    <name evidence="2" type="ORF">LP092_13285</name>
    <name evidence="3" type="ORF">LP129_01730</name>
    <name evidence="1" type="ORF">NCTC9426_00957</name>
</gene>
<evidence type="ECO:0000313" key="4">
    <source>
        <dbReference type="Proteomes" id="UP000254133"/>
    </source>
</evidence>
<dbReference type="EMBL" id="CP087830">
    <property type="protein sequence ID" value="UZA02890.1"/>
    <property type="molecule type" value="Genomic_DNA"/>
</dbReference>
<evidence type="ECO:0000313" key="1">
    <source>
        <dbReference type="EMBL" id="STY90925.1"/>
    </source>
</evidence>
<dbReference type="Proteomes" id="UP001163283">
    <property type="component" value="Chromosome"/>
</dbReference>
<evidence type="ECO:0000313" key="2">
    <source>
        <dbReference type="EMBL" id="UZA02890.1"/>
    </source>
</evidence>